<dbReference type="SUPFAM" id="SSF75712">
    <property type="entry name" value="Rad50 coiled-coil Zn hook"/>
    <property type="match status" value="1"/>
</dbReference>
<reference evidence="9" key="2">
    <citation type="submission" date="2021-05" db="EMBL/GenBank/DDBJ databases">
        <title>Protein family content uncovers lineage relationships and bacterial pathway maintenance mechanisms in DPANN archaea.</title>
        <authorList>
            <person name="Castelle C.J."/>
            <person name="Meheust R."/>
            <person name="Jaffe A.L."/>
            <person name="Seitz K."/>
            <person name="Gong X."/>
            <person name="Baker B.J."/>
            <person name="Banfield J.F."/>
        </authorList>
    </citation>
    <scope>NUCLEOTIDE SEQUENCE</scope>
    <source>
        <strain evidence="9">RIFCSPLOWO2_01_FULL_58_19</strain>
    </source>
</reference>
<keyword evidence="4" id="KW-0067">ATP-binding</keyword>
<dbReference type="GO" id="GO:0005524">
    <property type="term" value="F:ATP binding"/>
    <property type="evidence" value="ECO:0007669"/>
    <property type="project" value="UniProtKB-KW"/>
</dbReference>
<comment type="caution">
    <text evidence="9">The sequence shown here is derived from an EMBL/GenBank/DDBJ whole genome shotgun (WGS) entry which is preliminary data.</text>
</comment>
<evidence type="ECO:0000256" key="3">
    <source>
        <dbReference type="ARBA" id="ARBA00022833"/>
    </source>
</evidence>
<feature type="domain" description="Zinc-hook" evidence="8">
    <location>
        <begin position="334"/>
        <end position="381"/>
    </location>
</feature>
<dbReference type="SUPFAM" id="SSF52540">
    <property type="entry name" value="P-loop containing nucleoside triphosphate hydrolases"/>
    <property type="match status" value="1"/>
</dbReference>
<reference evidence="9" key="1">
    <citation type="submission" date="2021-03" db="EMBL/GenBank/DDBJ databases">
        <authorList>
            <person name="Jaffe A."/>
        </authorList>
    </citation>
    <scope>NUCLEOTIDE SEQUENCE</scope>
    <source>
        <strain evidence="9">RIFCSPLOWO2_01_FULL_58_19</strain>
    </source>
</reference>
<evidence type="ECO:0000313" key="9">
    <source>
        <dbReference type="EMBL" id="MBS3062548.1"/>
    </source>
</evidence>
<feature type="region of interest" description="Disordered" evidence="6">
    <location>
        <begin position="203"/>
        <end position="225"/>
    </location>
</feature>
<dbReference type="Gene3D" id="3.40.50.300">
    <property type="entry name" value="P-loop containing nucleotide triphosphate hydrolases"/>
    <property type="match status" value="2"/>
</dbReference>
<dbReference type="AlphaFoldDB" id="A0A8T4L5G9"/>
<dbReference type="InterPro" id="IPR003395">
    <property type="entry name" value="RecF/RecN/SMC_N"/>
</dbReference>
<dbReference type="GO" id="GO:0046872">
    <property type="term" value="F:metal ion binding"/>
    <property type="evidence" value="ECO:0007669"/>
    <property type="project" value="UniProtKB-KW"/>
</dbReference>
<evidence type="ECO:0000259" key="7">
    <source>
        <dbReference type="Pfam" id="PF02463"/>
    </source>
</evidence>
<protein>
    <submittedName>
        <fullName evidence="9">AAA family ATPase</fullName>
    </submittedName>
</protein>
<dbReference type="PANTHER" id="PTHR32114">
    <property type="entry name" value="ABC TRANSPORTER ABCH.3"/>
    <property type="match status" value="1"/>
</dbReference>
<accession>A0A8T4L5G9</accession>
<feature type="domain" description="RecF/RecN/SMC N-terminal" evidence="7">
    <location>
        <begin position="1"/>
        <end position="675"/>
    </location>
</feature>
<evidence type="ECO:0000256" key="5">
    <source>
        <dbReference type="ARBA" id="ARBA00023054"/>
    </source>
</evidence>
<dbReference type="Pfam" id="PF02463">
    <property type="entry name" value="SMC_N"/>
    <property type="match status" value="1"/>
</dbReference>
<proteinExistence type="predicted"/>
<dbReference type="PANTHER" id="PTHR32114:SF2">
    <property type="entry name" value="ABC TRANSPORTER ABCH.3"/>
    <property type="match status" value="1"/>
</dbReference>
<name>A0A8T4L5G9_9ARCH</name>
<keyword evidence="5" id="KW-0175">Coiled coil</keyword>
<dbReference type="Pfam" id="PF04423">
    <property type="entry name" value="Rad50_zn_hook"/>
    <property type="match status" value="1"/>
</dbReference>
<evidence type="ECO:0000313" key="10">
    <source>
        <dbReference type="Proteomes" id="UP000678237"/>
    </source>
</evidence>
<dbReference type="InterPro" id="IPR027417">
    <property type="entry name" value="P-loop_NTPase"/>
</dbReference>
<evidence type="ECO:0000256" key="1">
    <source>
        <dbReference type="ARBA" id="ARBA00022723"/>
    </source>
</evidence>
<evidence type="ECO:0000259" key="8">
    <source>
        <dbReference type="Pfam" id="PF04423"/>
    </source>
</evidence>
<gene>
    <name evidence="9" type="ORF">J4203_01625</name>
</gene>
<dbReference type="Proteomes" id="UP000678237">
    <property type="component" value="Unassembled WGS sequence"/>
</dbReference>
<feature type="compositionally biased region" description="Basic and acidic residues" evidence="6">
    <location>
        <begin position="207"/>
        <end position="225"/>
    </location>
</feature>
<dbReference type="Gene3D" id="1.10.287.510">
    <property type="entry name" value="Helix hairpin bin"/>
    <property type="match status" value="1"/>
</dbReference>
<keyword evidence="3" id="KW-0862">Zinc</keyword>
<keyword evidence="2" id="KW-0547">Nucleotide-binding</keyword>
<keyword evidence="1" id="KW-0479">Metal-binding</keyword>
<sequence>MIKRVQLQNWRTHKDSEFEFSRGTNVLVGPMGAGKSSVMSGICFALFGTFPEVVARDLKLEEVITSKPHPAEYARVKVEFDYGGEEYAVERTIHRKGTNEGKLYRAGKLIAGPKTTEATKRLEEILEMDYDLFSRAVYSEQNQLDYFLRLSASQRKEKFDELLEINKYERVRGNAVSVGNRVRRLAEDRKEFLRRLRERLPQGGEHGLLETKKNLEQKERQAAEQAGKLEAEKKNVLGLEKSVAALAERERAFKALKEKAVKERARATEAARNLREVEREARGVSLEASKQRLKELEAEVRQAREKAAAHEKEAEAREAERTALLQVAAGNQREIERLEKAGKALREAKANCPVCKAGLEAHAKHALLKEYEAEALELERKNTGLNEHGRKMEQEKQRLRGEAKECLRRADRCLEEKGSVERQLVSVERLEKARAEGVELEREAARAERELAAMKFDEERLGDEREKLATAREKVLSLEQGLRSVKELAREIGLRVKEFEEQKKQAGELEAEVTALEAVAGKLAVFTNALKATQAELRESLINTVNEAMADVWEKIYPYGDYRSCRIEIQEGSYEVMVQERGGKWVRVEGILSGGERSAVAITLRVAVSLVLAQNLSWLILDEPTHNLDANTVERFSEMMKTHLPSLVDQVFVITHDKQMEKAASASLYVLEREKETDGATKPMLAHAE</sequence>
<evidence type="ECO:0000256" key="2">
    <source>
        <dbReference type="ARBA" id="ARBA00022741"/>
    </source>
</evidence>
<evidence type="ECO:0000256" key="6">
    <source>
        <dbReference type="SAM" id="MobiDB-lite"/>
    </source>
</evidence>
<evidence type="ECO:0000256" key="4">
    <source>
        <dbReference type="ARBA" id="ARBA00022840"/>
    </source>
</evidence>
<dbReference type="InterPro" id="IPR013134">
    <property type="entry name" value="Zn_hook_RAD50"/>
</dbReference>
<dbReference type="EMBL" id="JAGVWE010000002">
    <property type="protein sequence ID" value="MBS3062548.1"/>
    <property type="molecule type" value="Genomic_DNA"/>
</dbReference>
<organism evidence="9 10">
    <name type="scientific">Candidatus Iainarchaeum sp</name>
    <dbReference type="NCBI Taxonomy" id="3101447"/>
    <lineage>
        <taxon>Archaea</taxon>
        <taxon>Candidatus Iainarchaeota</taxon>
        <taxon>Candidatus Iainarchaeia</taxon>
        <taxon>Candidatus Iainarchaeales</taxon>
        <taxon>Candidatus Iainarchaeaceae</taxon>
        <taxon>Candidatus Iainarchaeum</taxon>
    </lineage>
</organism>